<protein>
    <submittedName>
        <fullName evidence="1">Uncharacterized protein</fullName>
    </submittedName>
</protein>
<dbReference type="Proteomes" id="UP000824120">
    <property type="component" value="Chromosome 8"/>
</dbReference>
<sequence length="72" mass="8584">MSPNDLEHNDAEGWYKMTVNYTKRQIAELIDDFDYLHRMIRCSTIADELNEVVVANIISYMCFQLARERERP</sequence>
<keyword evidence="2" id="KW-1185">Reference proteome</keyword>
<name>A0A9J5XSX6_SOLCO</name>
<organism evidence="1 2">
    <name type="scientific">Solanum commersonii</name>
    <name type="common">Commerson's wild potato</name>
    <name type="synonym">Commerson's nightshade</name>
    <dbReference type="NCBI Taxonomy" id="4109"/>
    <lineage>
        <taxon>Eukaryota</taxon>
        <taxon>Viridiplantae</taxon>
        <taxon>Streptophyta</taxon>
        <taxon>Embryophyta</taxon>
        <taxon>Tracheophyta</taxon>
        <taxon>Spermatophyta</taxon>
        <taxon>Magnoliopsida</taxon>
        <taxon>eudicotyledons</taxon>
        <taxon>Gunneridae</taxon>
        <taxon>Pentapetalae</taxon>
        <taxon>asterids</taxon>
        <taxon>lamiids</taxon>
        <taxon>Solanales</taxon>
        <taxon>Solanaceae</taxon>
        <taxon>Solanoideae</taxon>
        <taxon>Solaneae</taxon>
        <taxon>Solanum</taxon>
    </lineage>
</organism>
<gene>
    <name evidence="1" type="ORF">H5410_041925</name>
</gene>
<comment type="caution">
    <text evidence="1">The sequence shown here is derived from an EMBL/GenBank/DDBJ whole genome shotgun (WGS) entry which is preliminary data.</text>
</comment>
<dbReference type="AlphaFoldDB" id="A0A9J5XSX6"/>
<evidence type="ECO:0000313" key="1">
    <source>
        <dbReference type="EMBL" id="KAG5591411.1"/>
    </source>
</evidence>
<reference evidence="1 2" key="1">
    <citation type="submission" date="2020-09" db="EMBL/GenBank/DDBJ databases">
        <title>De no assembly of potato wild relative species, Solanum commersonii.</title>
        <authorList>
            <person name="Cho K."/>
        </authorList>
    </citation>
    <scope>NUCLEOTIDE SEQUENCE [LARGE SCALE GENOMIC DNA]</scope>
    <source>
        <strain evidence="1">LZ3.2</strain>
        <tissue evidence="1">Leaf</tissue>
    </source>
</reference>
<accession>A0A9J5XSX6</accession>
<evidence type="ECO:0000313" key="2">
    <source>
        <dbReference type="Proteomes" id="UP000824120"/>
    </source>
</evidence>
<dbReference type="EMBL" id="JACXVP010000008">
    <property type="protein sequence ID" value="KAG5591411.1"/>
    <property type="molecule type" value="Genomic_DNA"/>
</dbReference>
<proteinExistence type="predicted"/>